<keyword evidence="4" id="KW-0804">Transcription</keyword>
<sequence>MPAQASVASPELPFTLHQLRMLVTVAETGTISGAAERLLLSQTAVSLALSQLEKAFAAELLVRRRAHGVTLTATGHTVVAAARRILAEATDLYEEIGGRGEVVGAVAVGCYPSLGPSLVPALLDGFLRRHPRAVPTLDEGPQETLEHRLVDGTLDVVISYDLALSDSLAKVAIAQREPGVLVAADGTWGDAEAIDLKQLANEPYVLLDTPLSTYHLASITRAAGFEPRIMYRSQNFETVRSLVGRGLGWTLLLTPPRSELTHEGTRVAMKPFAQKLDPVDVVVVWPRSRSLSRAARAFVAFAQSAGG</sequence>
<dbReference type="EMBL" id="BAABBV010000001">
    <property type="protein sequence ID" value="GAA4162038.1"/>
    <property type="molecule type" value="Genomic_DNA"/>
</dbReference>
<dbReference type="InterPro" id="IPR036390">
    <property type="entry name" value="WH_DNA-bd_sf"/>
</dbReference>
<dbReference type="InterPro" id="IPR005119">
    <property type="entry name" value="LysR_subst-bd"/>
</dbReference>
<name>A0ABP7ZKU2_9MICO</name>
<keyword evidence="3" id="KW-0238">DNA-binding</keyword>
<dbReference type="InterPro" id="IPR000847">
    <property type="entry name" value="LysR_HTH_N"/>
</dbReference>
<organism evidence="6 7">
    <name type="scientific">Gryllotalpicola daejeonensis</name>
    <dbReference type="NCBI Taxonomy" id="993087"/>
    <lineage>
        <taxon>Bacteria</taxon>
        <taxon>Bacillati</taxon>
        <taxon>Actinomycetota</taxon>
        <taxon>Actinomycetes</taxon>
        <taxon>Micrococcales</taxon>
        <taxon>Microbacteriaceae</taxon>
        <taxon>Gryllotalpicola</taxon>
    </lineage>
</organism>
<dbReference type="PROSITE" id="PS50931">
    <property type="entry name" value="HTH_LYSR"/>
    <property type="match status" value="1"/>
</dbReference>
<dbReference type="Proteomes" id="UP001415169">
    <property type="component" value="Unassembled WGS sequence"/>
</dbReference>
<dbReference type="Pfam" id="PF03466">
    <property type="entry name" value="LysR_substrate"/>
    <property type="match status" value="1"/>
</dbReference>
<gene>
    <name evidence="6" type="ORF">GCM10022286_20520</name>
</gene>
<reference evidence="6" key="2">
    <citation type="submission" date="2023-12" db="EMBL/GenBank/DDBJ databases">
        <authorList>
            <person name="Sun Q."/>
            <person name="Inoue M."/>
        </authorList>
    </citation>
    <scope>NUCLEOTIDE SEQUENCE</scope>
    <source>
        <strain evidence="6">JCM 17590</strain>
    </source>
</reference>
<dbReference type="PANTHER" id="PTHR30346">
    <property type="entry name" value="TRANSCRIPTIONAL DUAL REGULATOR HCAR-RELATED"/>
    <property type="match status" value="1"/>
</dbReference>
<keyword evidence="2" id="KW-0805">Transcription regulation</keyword>
<evidence type="ECO:0000259" key="5">
    <source>
        <dbReference type="PROSITE" id="PS50931"/>
    </source>
</evidence>
<reference evidence="6" key="1">
    <citation type="journal article" date="2014" name="Int. J. Syst. Evol. Microbiol.">
        <title>Complete genome of a new Firmicutes species belonging to the dominant human colonic microbiota ('Ruminococcus bicirculans') reveals two chromosomes and a selective capacity to utilize plant glucans.</title>
        <authorList>
            <consortium name="NISC Comparative Sequencing Program"/>
            <person name="Wegmann U."/>
            <person name="Louis P."/>
            <person name="Goesmann A."/>
            <person name="Henrissat B."/>
            <person name="Duncan S.H."/>
            <person name="Flint H.J."/>
        </authorList>
    </citation>
    <scope>NUCLEOTIDE SEQUENCE</scope>
    <source>
        <strain evidence="6">JCM 17590</strain>
    </source>
</reference>
<evidence type="ECO:0000256" key="2">
    <source>
        <dbReference type="ARBA" id="ARBA00023015"/>
    </source>
</evidence>
<comment type="similarity">
    <text evidence="1">Belongs to the LysR transcriptional regulatory family.</text>
</comment>
<keyword evidence="7" id="KW-1185">Reference proteome</keyword>
<feature type="domain" description="HTH lysR-type" evidence="5">
    <location>
        <begin position="14"/>
        <end position="72"/>
    </location>
</feature>
<dbReference type="PANTHER" id="PTHR30346:SF0">
    <property type="entry name" value="HCA OPERON TRANSCRIPTIONAL ACTIVATOR HCAR"/>
    <property type="match status" value="1"/>
</dbReference>
<evidence type="ECO:0000313" key="7">
    <source>
        <dbReference type="Proteomes" id="UP001415169"/>
    </source>
</evidence>
<dbReference type="Pfam" id="PF00126">
    <property type="entry name" value="HTH_1"/>
    <property type="match status" value="1"/>
</dbReference>
<evidence type="ECO:0000256" key="1">
    <source>
        <dbReference type="ARBA" id="ARBA00009437"/>
    </source>
</evidence>
<comment type="caution">
    <text evidence="6">The sequence shown here is derived from an EMBL/GenBank/DDBJ whole genome shotgun (WGS) entry which is preliminary data.</text>
</comment>
<dbReference type="PRINTS" id="PR00039">
    <property type="entry name" value="HTHLYSR"/>
</dbReference>
<dbReference type="InterPro" id="IPR036388">
    <property type="entry name" value="WH-like_DNA-bd_sf"/>
</dbReference>
<protein>
    <submittedName>
        <fullName evidence="6">LysR substrate-binding domain-containing protein</fullName>
    </submittedName>
</protein>
<dbReference type="Gene3D" id="3.40.190.10">
    <property type="entry name" value="Periplasmic binding protein-like II"/>
    <property type="match status" value="2"/>
</dbReference>
<evidence type="ECO:0000256" key="4">
    <source>
        <dbReference type="ARBA" id="ARBA00023163"/>
    </source>
</evidence>
<dbReference type="Gene3D" id="1.10.10.10">
    <property type="entry name" value="Winged helix-like DNA-binding domain superfamily/Winged helix DNA-binding domain"/>
    <property type="match status" value="1"/>
</dbReference>
<evidence type="ECO:0000256" key="3">
    <source>
        <dbReference type="ARBA" id="ARBA00023125"/>
    </source>
</evidence>
<proteinExistence type="inferred from homology"/>
<accession>A0ABP7ZKU2</accession>
<dbReference type="SUPFAM" id="SSF46785">
    <property type="entry name" value="Winged helix' DNA-binding domain"/>
    <property type="match status" value="1"/>
</dbReference>
<evidence type="ECO:0000313" key="6">
    <source>
        <dbReference type="EMBL" id="GAA4162038.1"/>
    </source>
</evidence>
<dbReference type="SUPFAM" id="SSF53850">
    <property type="entry name" value="Periplasmic binding protein-like II"/>
    <property type="match status" value="1"/>
</dbReference>